<sequence>MLATQGSSPETPTTTTITPTTTAPAIITHGILSITLVKAREIMGRQGKNKSDPFCLFELSTGEQRHSTSQMKTSYPQWNEEFTYKIKARDTDKPFSLK</sequence>
<reference evidence="3 4" key="1">
    <citation type="submission" date="2011-02" db="EMBL/GenBank/DDBJ databases">
        <title>The Genome Sequence of Sphaeroforma arctica JP610.</title>
        <authorList>
            <consortium name="The Broad Institute Genome Sequencing Platform"/>
            <person name="Russ C."/>
            <person name="Cuomo C."/>
            <person name="Young S.K."/>
            <person name="Zeng Q."/>
            <person name="Gargeya S."/>
            <person name="Alvarado L."/>
            <person name="Berlin A."/>
            <person name="Chapman S.B."/>
            <person name="Chen Z."/>
            <person name="Freedman E."/>
            <person name="Gellesch M."/>
            <person name="Goldberg J."/>
            <person name="Griggs A."/>
            <person name="Gujja S."/>
            <person name="Heilman E."/>
            <person name="Heiman D."/>
            <person name="Howarth C."/>
            <person name="Mehta T."/>
            <person name="Neiman D."/>
            <person name="Pearson M."/>
            <person name="Roberts A."/>
            <person name="Saif S."/>
            <person name="Shea T."/>
            <person name="Shenoy N."/>
            <person name="Sisk P."/>
            <person name="Stolte C."/>
            <person name="Sykes S."/>
            <person name="White J."/>
            <person name="Yandava C."/>
            <person name="Burger G."/>
            <person name="Gray M.W."/>
            <person name="Holland P.W.H."/>
            <person name="King N."/>
            <person name="Lang F.B.F."/>
            <person name="Roger A.J."/>
            <person name="Ruiz-Trillo I."/>
            <person name="Haas B."/>
            <person name="Nusbaum C."/>
            <person name="Birren B."/>
        </authorList>
    </citation>
    <scope>NUCLEOTIDE SEQUENCE [LARGE SCALE GENOMIC DNA]</scope>
    <source>
        <strain evidence="3 4">JP610</strain>
    </source>
</reference>
<dbReference type="RefSeq" id="XP_014144343.1">
    <property type="nucleotide sequence ID" value="XM_014288868.1"/>
</dbReference>
<dbReference type="AlphaFoldDB" id="A0A0L0F1A8"/>
<feature type="region of interest" description="Disordered" evidence="1">
    <location>
        <begin position="1"/>
        <end position="22"/>
    </location>
</feature>
<evidence type="ECO:0000259" key="2">
    <source>
        <dbReference type="PROSITE" id="PS50004"/>
    </source>
</evidence>
<gene>
    <name evidence="3" type="ORF">SARC_17030</name>
</gene>
<evidence type="ECO:0000256" key="1">
    <source>
        <dbReference type="SAM" id="MobiDB-lite"/>
    </source>
</evidence>
<dbReference type="InterPro" id="IPR035892">
    <property type="entry name" value="C2_domain_sf"/>
</dbReference>
<feature type="compositionally biased region" description="Polar residues" evidence="1">
    <location>
        <begin position="1"/>
        <end position="10"/>
    </location>
</feature>
<organism evidence="3 4">
    <name type="scientific">Sphaeroforma arctica JP610</name>
    <dbReference type="NCBI Taxonomy" id="667725"/>
    <lineage>
        <taxon>Eukaryota</taxon>
        <taxon>Ichthyosporea</taxon>
        <taxon>Ichthyophonida</taxon>
        <taxon>Sphaeroforma</taxon>
    </lineage>
</organism>
<keyword evidence="4" id="KW-1185">Reference proteome</keyword>
<feature type="non-terminal residue" evidence="3">
    <location>
        <position position="98"/>
    </location>
</feature>
<feature type="domain" description="C2" evidence="2">
    <location>
        <begin position="13"/>
        <end position="98"/>
    </location>
</feature>
<dbReference type="Proteomes" id="UP000054560">
    <property type="component" value="Unassembled WGS sequence"/>
</dbReference>
<dbReference type="Pfam" id="PF00168">
    <property type="entry name" value="C2"/>
    <property type="match status" value="1"/>
</dbReference>
<dbReference type="CDD" id="cd00030">
    <property type="entry name" value="C2"/>
    <property type="match status" value="1"/>
</dbReference>
<protein>
    <recommendedName>
        <fullName evidence="2">C2 domain-containing protein</fullName>
    </recommendedName>
</protein>
<dbReference type="OrthoDB" id="67700at2759"/>
<evidence type="ECO:0000313" key="3">
    <source>
        <dbReference type="EMBL" id="KNC70441.1"/>
    </source>
</evidence>
<evidence type="ECO:0000313" key="4">
    <source>
        <dbReference type="Proteomes" id="UP000054560"/>
    </source>
</evidence>
<dbReference type="SUPFAM" id="SSF49562">
    <property type="entry name" value="C2 domain (Calcium/lipid-binding domain, CaLB)"/>
    <property type="match status" value="1"/>
</dbReference>
<dbReference type="PROSITE" id="PS50004">
    <property type="entry name" value="C2"/>
    <property type="match status" value="1"/>
</dbReference>
<feature type="compositionally biased region" description="Low complexity" evidence="1">
    <location>
        <begin position="11"/>
        <end position="22"/>
    </location>
</feature>
<dbReference type="EMBL" id="KQ251160">
    <property type="protein sequence ID" value="KNC70441.1"/>
    <property type="molecule type" value="Genomic_DNA"/>
</dbReference>
<dbReference type="Gene3D" id="2.60.40.150">
    <property type="entry name" value="C2 domain"/>
    <property type="match status" value="1"/>
</dbReference>
<proteinExistence type="predicted"/>
<dbReference type="InterPro" id="IPR000008">
    <property type="entry name" value="C2_dom"/>
</dbReference>
<accession>A0A0L0F1A8</accession>
<dbReference type="GeneID" id="25917534"/>
<name>A0A0L0F1A8_9EUKA</name>